<keyword evidence="11" id="KW-0282">Flagellum</keyword>
<dbReference type="AlphaFoldDB" id="A0AAU7NUI0"/>
<comment type="function">
    <text evidence="7">Responsible for the coupling of flagellin expression to flagellar assembly by preventing expression of the flagellin genes when a component of the middle class of proteins is defective. It negatively regulates flagellar genes by inhibiting the activity of FliA by directly binding to FliA.</text>
</comment>
<keyword evidence="3" id="KW-0678">Repressor</keyword>
<evidence type="ECO:0000256" key="9">
    <source>
        <dbReference type="SAM" id="MobiDB-lite"/>
    </source>
</evidence>
<keyword evidence="11" id="KW-0966">Cell projection</keyword>
<keyword evidence="5" id="KW-0805">Transcription regulation</keyword>
<comment type="similarity">
    <text evidence="1">Belongs to the FlgM family.</text>
</comment>
<name>A0AAU7NUI0_9GAMM</name>
<dbReference type="EMBL" id="CP157743">
    <property type="protein sequence ID" value="XBS20656.1"/>
    <property type="molecule type" value="Genomic_DNA"/>
</dbReference>
<evidence type="ECO:0000256" key="1">
    <source>
        <dbReference type="ARBA" id="ARBA00005322"/>
    </source>
</evidence>
<evidence type="ECO:0000256" key="7">
    <source>
        <dbReference type="ARBA" id="ARBA00024739"/>
    </source>
</evidence>
<gene>
    <name evidence="11" type="primary">flgM</name>
    <name evidence="11" type="ORF">Q9L42_000570</name>
</gene>
<feature type="domain" description="Anti-sigma-28 factor FlgM C-terminal" evidence="10">
    <location>
        <begin position="39"/>
        <end position="93"/>
    </location>
</feature>
<dbReference type="NCBIfam" id="TIGR03824">
    <property type="entry name" value="FlgM_jcvi"/>
    <property type="match status" value="1"/>
</dbReference>
<dbReference type="InterPro" id="IPR007412">
    <property type="entry name" value="FlgM"/>
</dbReference>
<dbReference type="GO" id="GO:0045892">
    <property type="term" value="P:negative regulation of DNA-templated transcription"/>
    <property type="evidence" value="ECO:0007669"/>
    <property type="project" value="InterPro"/>
</dbReference>
<keyword evidence="6" id="KW-0804">Transcription</keyword>
<evidence type="ECO:0000259" key="10">
    <source>
        <dbReference type="Pfam" id="PF04316"/>
    </source>
</evidence>
<accession>A0AAU7NUI0</accession>
<evidence type="ECO:0000256" key="2">
    <source>
        <dbReference type="ARBA" id="ARBA00017823"/>
    </source>
</evidence>
<feature type="compositionally biased region" description="Polar residues" evidence="9">
    <location>
        <begin position="1"/>
        <end position="18"/>
    </location>
</feature>
<dbReference type="InterPro" id="IPR031316">
    <property type="entry name" value="FlgM_C"/>
</dbReference>
<evidence type="ECO:0000256" key="8">
    <source>
        <dbReference type="ARBA" id="ARBA00030117"/>
    </source>
</evidence>
<reference evidence="11 12" key="1">
    <citation type="journal article" date="2024" name="Microbiology">
        <title>Methylomarinum rosea sp. nov., a novel halophilic methanotrophic bacterium from the hypersaline Lake Elton.</title>
        <authorList>
            <person name="Suleimanov R.Z."/>
            <person name="Oshkin I.Y."/>
            <person name="Danilova O.V."/>
            <person name="Suzina N.E."/>
            <person name="Dedysh S.N."/>
        </authorList>
    </citation>
    <scope>NUCLEOTIDE SEQUENCE [LARGE SCALE GENOMIC DNA]</scope>
    <source>
        <strain evidence="11 12">Ch1-1</strain>
    </source>
</reference>
<dbReference type="Proteomes" id="UP001225378">
    <property type="component" value="Chromosome"/>
</dbReference>
<proteinExistence type="inferred from homology"/>
<dbReference type="Pfam" id="PF04316">
    <property type="entry name" value="FlgM"/>
    <property type="match status" value="1"/>
</dbReference>
<evidence type="ECO:0000256" key="6">
    <source>
        <dbReference type="ARBA" id="ARBA00023163"/>
    </source>
</evidence>
<dbReference type="GO" id="GO:0044781">
    <property type="term" value="P:bacterial-type flagellum organization"/>
    <property type="evidence" value="ECO:0007669"/>
    <property type="project" value="UniProtKB-KW"/>
</dbReference>
<evidence type="ECO:0000256" key="4">
    <source>
        <dbReference type="ARBA" id="ARBA00022795"/>
    </source>
</evidence>
<dbReference type="InterPro" id="IPR035890">
    <property type="entry name" value="Anti-sigma-28_factor_FlgM_sf"/>
</dbReference>
<evidence type="ECO:0000256" key="5">
    <source>
        <dbReference type="ARBA" id="ARBA00023015"/>
    </source>
</evidence>
<keyword evidence="4" id="KW-1005">Bacterial flagellum biogenesis</keyword>
<evidence type="ECO:0000313" key="12">
    <source>
        <dbReference type="Proteomes" id="UP001225378"/>
    </source>
</evidence>
<evidence type="ECO:0000256" key="3">
    <source>
        <dbReference type="ARBA" id="ARBA00022491"/>
    </source>
</evidence>
<dbReference type="RefSeq" id="WP_305906578.1">
    <property type="nucleotide sequence ID" value="NZ_CP157743.1"/>
</dbReference>
<feature type="compositionally biased region" description="Basic and acidic residues" evidence="9">
    <location>
        <begin position="19"/>
        <end position="36"/>
    </location>
</feature>
<dbReference type="KEGG" id="mech:Q9L42_000570"/>
<sequence length="101" mass="10976">MAINSITGKTNNVALTATENKKEKPENESKIGADSTKTDKIDITSLTQEIKKAFETASSTPAIDHDKVAAVKAALQNGNYQINADSIAEKMLQLDRHFDNN</sequence>
<keyword evidence="12" id="KW-1185">Reference proteome</keyword>
<protein>
    <recommendedName>
        <fullName evidence="2">Negative regulator of flagellin synthesis</fullName>
    </recommendedName>
    <alternativeName>
        <fullName evidence="8">Anti-sigma-28 factor</fullName>
    </alternativeName>
</protein>
<evidence type="ECO:0000313" key="11">
    <source>
        <dbReference type="EMBL" id="XBS20656.1"/>
    </source>
</evidence>
<keyword evidence="11" id="KW-0969">Cilium</keyword>
<dbReference type="SUPFAM" id="SSF101498">
    <property type="entry name" value="Anti-sigma factor FlgM"/>
    <property type="match status" value="1"/>
</dbReference>
<organism evidence="11 12">
    <name type="scientific">Methylomarinum roseum</name>
    <dbReference type="NCBI Taxonomy" id="3067653"/>
    <lineage>
        <taxon>Bacteria</taxon>
        <taxon>Pseudomonadati</taxon>
        <taxon>Pseudomonadota</taxon>
        <taxon>Gammaproteobacteria</taxon>
        <taxon>Methylococcales</taxon>
        <taxon>Methylococcaceae</taxon>
        <taxon>Methylomarinum</taxon>
    </lineage>
</organism>
<feature type="region of interest" description="Disordered" evidence="9">
    <location>
        <begin position="1"/>
        <end position="36"/>
    </location>
</feature>